<sequence>MSFTSRASAQEVVAGIRRKNGGISAKAKEVLQEDFPELWDKTRVIQERLDKALQPQIETIRSTTEDRFIYELIRNADESRYHAALAIGKLPSLTFNIHPNQITIDSNCDGLTIADVELLCSVNSPCLVDRPIVEPRMLGLRSVFKVAKKACIQSCHVSFSFTHDITSEKDAFRMTTPVDEPFADLPEGIQTRIVLELREEYCTHKMFDHFRNLDEGLLVFLETLREIKIDIHTLSEPGDNTVFNIEDDCPGIRTIKKTIKAEGSDWSSNSSVFYWYRKQFNESLGVDLRYLPLPTTVALAFPLDESRQPRIGRQHVYSHYPMCASELKFAIQANFFMGAEDNTIASCWENKALSKAIAWTFRGAIITAIRELRHECLWTRYLPTESLSHEYWREFKVDLRNRLTKYRLLNCVGTYERQVPKELRWVPPSLRDQQGKPLFCGLQGKGLLKESTVWNDEKVRYAVGLDCAQWYHFFDAVDADAKHPDHSTMKSFTDEDWHARVATVLANKILDWFLGGSGFPPMLNQSPLIPLEDGSWISRETCLMTEVYFKHSVSFDVPTDRNIRFVDPVAASVPARRLLFCLLGVKNMDMEKTMEFIGRKSLAQHQHQRTETLDESVAYFKFFFWSLPREHVLTGIGIYDEEHKLVDRNQVWVEDPPLTEFRDKCPLRIRPNTESSKLHDTHFLHPQYLNAVAETVVIRGRTWKTWLQEACSIKFIPPPLEFVIEKQPDKFLTLLQKNWGYYHYYCKLNHMWDVIGKTRVATLDDTMHPLEACYLPLPSLTAIFPSKLGLTPPFVKLPQLEDGCEADWSLLKHFGVQSEDGMEFYTSVLNRLGSTQYSSDCDALECAVKAYSGIMRVCIRSGLREAQIRSLFTKNSWIYSPESDKRMSQWLFPADCVWEAPPWPTDQVPLGQAKEYHGLRHLFCDIVGIPIQHSHWLRAISELESLKRLRTSQTSESSEGAAVIKKIFDVYEYLSKAMEFWPESRGPYLRSRMESLALLFVPSTNSWHPISSCIWTTNNQLVPEGKMAVGAPYASLEAFFTGVLNIQKPDISTLVKHLQTLAEQRASLTDIKGCMMDISSMLPLVQDVEALRNEPILPVRALGGITKMGTPMDEFFVIDRQEYSELFGYQLTTLDFSMWEIRACENLLLALGLGPRFLSGIVRTETIAQGISEQEQLTKMLRSRAEATVRCVAHFRDAACERDIPFLSRQISNITVYATDDIFIRIQLLRGDIPWKTGRDTTYCHLEIVDGSLRIFVPLDKRKRELCLVRRLPKALLDFYGVQDAYAEVVLSQVWNGNSLEVVEDVLEDAGIRKIELDASLPGSSEPNEVQNKRDGKIEKDVKKVDQQASKNHDAVEELHSRFDSVLSLSEDGPRKGKKAGPQLAETRTAPLDAGAASMPERDTDEKTFQFSFRCPTGALNQQDNTKQNHA</sequence>
<dbReference type="InterPro" id="IPR036890">
    <property type="entry name" value="HATPase_C_sf"/>
</dbReference>
<dbReference type="OrthoDB" id="1262810at2759"/>
<evidence type="ECO:0000313" key="2">
    <source>
        <dbReference type="EMBL" id="OJD31684.1"/>
    </source>
</evidence>
<organism evidence="2 3">
    <name type="scientific">Diplodia corticola</name>
    <dbReference type="NCBI Taxonomy" id="236234"/>
    <lineage>
        <taxon>Eukaryota</taxon>
        <taxon>Fungi</taxon>
        <taxon>Dikarya</taxon>
        <taxon>Ascomycota</taxon>
        <taxon>Pezizomycotina</taxon>
        <taxon>Dothideomycetes</taxon>
        <taxon>Dothideomycetes incertae sedis</taxon>
        <taxon>Botryosphaeriales</taxon>
        <taxon>Botryosphaeriaceae</taxon>
        <taxon>Diplodia</taxon>
    </lineage>
</organism>
<dbReference type="InterPro" id="IPR052957">
    <property type="entry name" value="Auxin_embryo_med"/>
</dbReference>
<dbReference type="STRING" id="236234.A0A1J9RV18"/>
<proteinExistence type="predicted"/>
<dbReference type="EMBL" id="MNUE01000045">
    <property type="protein sequence ID" value="OJD31684.1"/>
    <property type="molecule type" value="Genomic_DNA"/>
</dbReference>
<feature type="compositionally biased region" description="Basic and acidic residues" evidence="1">
    <location>
        <begin position="1331"/>
        <end position="1363"/>
    </location>
</feature>
<dbReference type="PANTHER" id="PTHR32387:SF0">
    <property type="entry name" value="PROTEIN NO VEIN"/>
    <property type="match status" value="1"/>
</dbReference>
<dbReference type="PANTHER" id="PTHR32387">
    <property type="entry name" value="WU:FJ29H11"/>
    <property type="match status" value="1"/>
</dbReference>
<evidence type="ECO:0000256" key="1">
    <source>
        <dbReference type="SAM" id="MobiDB-lite"/>
    </source>
</evidence>
<accession>A0A1J9RV18</accession>
<protein>
    <submittedName>
        <fullName evidence="2">Chaperone protein</fullName>
    </submittedName>
</protein>
<dbReference type="Proteomes" id="UP000183809">
    <property type="component" value="Unassembled WGS sequence"/>
</dbReference>
<comment type="caution">
    <text evidence="2">The sequence shown here is derived from an EMBL/GenBank/DDBJ whole genome shotgun (WGS) entry which is preliminary data.</text>
</comment>
<reference evidence="2 3" key="1">
    <citation type="submission" date="2016-10" db="EMBL/GenBank/DDBJ databases">
        <title>Proteomics and genomics reveal pathogen-plant mechanisms compatible with a hemibiotrophic lifestyle of Diplodia corticola.</title>
        <authorList>
            <person name="Fernandes I."/>
            <person name="De Jonge R."/>
            <person name="Van De Peer Y."/>
            <person name="Devreese B."/>
            <person name="Alves A."/>
            <person name="Esteves A.C."/>
        </authorList>
    </citation>
    <scope>NUCLEOTIDE SEQUENCE [LARGE SCALE GENOMIC DNA]</scope>
    <source>
        <strain evidence="2 3">CBS 112549</strain>
    </source>
</reference>
<keyword evidence="3" id="KW-1185">Reference proteome</keyword>
<dbReference type="SUPFAM" id="SSF55874">
    <property type="entry name" value="ATPase domain of HSP90 chaperone/DNA topoisomerase II/histidine kinase"/>
    <property type="match status" value="1"/>
</dbReference>
<evidence type="ECO:0000313" key="3">
    <source>
        <dbReference type="Proteomes" id="UP000183809"/>
    </source>
</evidence>
<name>A0A1J9RV18_9PEZI</name>
<feature type="region of interest" description="Disordered" evidence="1">
    <location>
        <begin position="1318"/>
        <end position="1405"/>
    </location>
</feature>
<gene>
    <name evidence="2" type="ORF">BKCO1_4500042</name>
</gene>
<dbReference type="RefSeq" id="XP_020127944.1">
    <property type="nucleotide sequence ID" value="XM_020276202.1"/>
</dbReference>
<dbReference type="GeneID" id="31016463"/>